<proteinExistence type="predicted"/>
<dbReference type="Proteomes" id="UP000269375">
    <property type="component" value="Unassembled WGS sequence"/>
</dbReference>
<sequence length="78" mass="8057">MNKKEIKSNSKLKKLSRKEQMLIVGGNEAIGGEEGSGTTNGGGTNNGGGTGNIVCLDTLIFCYELPEGCPCIDPPVGD</sequence>
<feature type="region of interest" description="Disordered" evidence="1">
    <location>
        <begin position="1"/>
        <end position="20"/>
    </location>
</feature>
<dbReference type="EMBL" id="SOQW01000002">
    <property type="protein sequence ID" value="TDX93048.1"/>
    <property type="molecule type" value="Genomic_DNA"/>
</dbReference>
<dbReference type="EMBL" id="RJTX01000002">
    <property type="protein sequence ID" value="ROH97788.1"/>
    <property type="molecule type" value="Genomic_DNA"/>
</dbReference>
<reference evidence="3 5" key="2">
    <citation type="submission" date="2019-03" db="EMBL/GenBank/DDBJ databases">
        <title>Genomic Encyclopedia of Archaeal and Bacterial Type Strains, Phase II (KMG-II): from individual species to whole genera.</title>
        <authorList>
            <person name="Goeker M."/>
        </authorList>
    </citation>
    <scope>NUCLEOTIDE SEQUENCE [LARGE SCALE GENOMIC DNA]</scope>
    <source>
        <strain evidence="3 5">DSM 15235</strain>
    </source>
</reference>
<evidence type="ECO:0000313" key="5">
    <source>
        <dbReference type="Proteomes" id="UP000295709"/>
    </source>
</evidence>
<feature type="region of interest" description="Disordered" evidence="1">
    <location>
        <begin position="25"/>
        <end position="46"/>
    </location>
</feature>
<name>A0A3N0W102_9FLAO</name>
<accession>A0A3N0W102</accession>
<evidence type="ECO:0000256" key="1">
    <source>
        <dbReference type="SAM" id="MobiDB-lite"/>
    </source>
</evidence>
<evidence type="ECO:0000313" key="3">
    <source>
        <dbReference type="EMBL" id="TDX93048.1"/>
    </source>
</evidence>
<evidence type="ECO:0000313" key="4">
    <source>
        <dbReference type="Proteomes" id="UP000269375"/>
    </source>
</evidence>
<dbReference type="RefSeq" id="WP_123263003.1">
    <property type="nucleotide sequence ID" value="NZ_RJTX01000002.1"/>
</dbReference>
<organism evidence="2 4">
    <name type="scientific">Chryseobacterium daecheongense</name>
    <dbReference type="NCBI Taxonomy" id="192389"/>
    <lineage>
        <taxon>Bacteria</taxon>
        <taxon>Pseudomonadati</taxon>
        <taxon>Bacteroidota</taxon>
        <taxon>Flavobacteriia</taxon>
        <taxon>Flavobacteriales</taxon>
        <taxon>Weeksellaceae</taxon>
        <taxon>Chryseobacterium group</taxon>
        <taxon>Chryseobacterium</taxon>
    </lineage>
</organism>
<keyword evidence="5" id="KW-1185">Reference proteome</keyword>
<gene>
    <name evidence="3" type="ORF">BCF50_1997</name>
    <name evidence="2" type="ORF">EGI05_10500</name>
</gene>
<protein>
    <submittedName>
        <fullName evidence="2">Uncharacterized protein</fullName>
    </submittedName>
</protein>
<evidence type="ECO:0000313" key="2">
    <source>
        <dbReference type="EMBL" id="ROH97788.1"/>
    </source>
</evidence>
<dbReference type="Proteomes" id="UP000295709">
    <property type="component" value="Unassembled WGS sequence"/>
</dbReference>
<comment type="caution">
    <text evidence="2">The sequence shown here is derived from an EMBL/GenBank/DDBJ whole genome shotgun (WGS) entry which is preliminary data.</text>
</comment>
<reference evidence="4" key="1">
    <citation type="submission" date="2018-11" db="EMBL/GenBank/DDBJ databases">
        <title>Proposal to divide the Flavobacteriaceae and reorganize its genera based on Amino Acid Identity values calculated from whole genome sequences.</title>
        <authorList>
            <person name="Nicholson A.C."/>
            <person name="Gulvik C.A."/>
            <person name="Whitney A.M."/>
            <person name="Humrighouse B.W."/>
            <person name="Bell M."/>
            <person name="Holmes B."/>
            <person name="Steigerwalt A."/>
            <person name="Villarma A."/>
            <person name="Sheth M."/>
            <person name="Batra D."/>
            <person name="Pryor J."/>
            <person name="Bernardet J.-F."/>
            <person name="Hugo C."/>
            <person name="Kampfer P."/>
            <person name="Newman J."/>
            <person name="Mcquiston J.R."/>
        </authorList>
    </citation>
    <scope>NUCLEOTIDE SEQUENCE [LARGE SCALE GENOMIC DNA]</scope>
    <source>
        <strain evidence="4">DSM 15235</strain>
    </source>
</reference>
<dbReference type="AlphaFoldDB" id="A0A3N0W102"/>
<feature type="compositionally biased region" description="Gly residues" evidence="1">
    <location>
        <begin position="28"/>
        <end position="46"/>
    </location>
</feature>